<dbReference type="Pfam" id="PF03992">
    <property type="entry name" value="ABM"/>
    <property type="match status" value="1"/>
</dbReference>
<dbReference type="Proteomes" id="UP000076476">
    <property type="component" value="Unassembled WGS sequence"/>
</dbReference>
<dbReference type="AlphaFoldDB" id="A0A165YGU6"/>
<keyword evidence="3" id="KW-1185">Reference proteome</keyword>
<dbReference type="InterPro" id="IPR007138">
    <property type="entry name" value="ABM_dom"/>
</dbReference>
<protein>
    <recommendedName>
        <fullName evidence="1">ABM domain-containing protein</fullName>
    </recommendedName>
</protein>
<dbReference type="PROSITE" id="PS51725">
    <property type="entry name" value="ABM"/>
    <property type="match status" value="1"/>
</dbReference>
<name>A0A165YGU6_9BACI</name>
<feature type="domain" description="ABM" evidence="1">
    <location>
        <begin position="67"/>
        <end position="163"/>
    </location>
</feature>
<accession>A0A165YGU6</accession>
<organism evidence="2 3">
    <name type="scientific">Aeribacillus pallidus</name>
    <dbReference type="NCBI Taxonomy" id="33936"/>
    <lineage>
        <taxon>Bacteria</taxon>
        <taxon>Bacillati</taxon>
        <taxon>Bacillota</taxon>
        <taxon>Bacilli</taxon>
        <taxon>Bacillales</taxon>
        <taxon>Bacillaceae</taxon>
        <taxon>Aeribacillus</taxon>
    </lineage>
</organism>
<proteinExistence type="predicted"/>
<dbReference type="STRING" id="33936.AZI98_05715"/>
<dbReference type="OrthoDB" id="2352283at2"/>
<dbReference type="InterPro" id="IPR011008">
    <property type="entry name" value="Dimeric_a/b-barrel"/>
</dbReference>
<dbReference type="Gene3D" id="3.30.70.100">
    <property type="match status" value="1"/>
</dbReference>
<dbReference type="SUPFAM" id="SSF54909">
    <property type="entry name" value="Dimeric alpha+beta barrel"/>
    <property type="match status" value="1"/>
</dbReference>
<dbReference type="RefSeq" id="WP_063387319.1">
    <property type="nucleotide sequence ID" value="NZ_LWBR01000013.1"/>
</dbReference>
<gene>
    <name evidence="2" type="ORF">AZI98_05715</name>
</gene>
<dbReference type="PANTHER" id="PTHR34474:SF2">
    <property type="entry name" value="SIGNAL TRANSDUCTION PROTEIN TRAP"/>
    <property type="match status" value="1"/>
</dbReference>
<dbReference type="PANTHER" id="PTHR34474">
    <property type="entry name" value="SIGNAL TRANSDUCTION PROTEIN TRAP"/>
    <property type="match status" value="1"/>
</dbReference>
<dbReference type="InterPro" id="IPR050404">
    <property type="entry name" value="Heme-degrading_MO"/>
</dbReference>
<reference evidence="2 3" key="1">
    <citation type="submission" date="2016-04" db="EMBL/GenBank/DDBJ databases">
        <title>Draft genome sequence of Aeribacillus pallidus 8m3 from petroleum reservoir.</title>
        <authorList>
            <person name="Poltaraus A.B."/>
            <person name="Nazina T.N."/>
            <person name="Tourova T.P."/>
            <person name="Malakho S.M."/>
            <person name="Korshunova A.V."/>
            <person name="Sokolova D.S."/>
        </authorList>
    </citation>
    <scope>NUCLEOTIDE SEQUENCE [LARGE SCALE GENOMIC DNA]</scope>
    <source>
        <strain evidence="2 3">8m3</strain>
    </source>
</reference>
<comment type="caution">
    <text evidence="2">The sequence shown here is derived from an EMBL/GenBank/DDBJ whole genome shotgun (WGS) entry which is preliminary data.</text>
</comment>
<sequence>MNVYIAFGTIEYLSKIKKNNLAECMLFMHDGESAVLMHETKGTTIFKEPKKYEIIDKRGSICSDGGFAVFTYISVTDEGKPLFEQQFKELSRFIESHSGFVALRVLRPLFKNTYIIFTLWETEQDFNKWDQNEAFANHFKKALGMSDKLIFPSPPRVKKYYIVKDEKE</sequence>
<dbReference type="GeneID" id="301127170"/>
<evidence type="ECO:0000313" key="3">
    <source>
        <dbReference type="Proteomes" id="UP000076476"/>
    </source>
</evidence>
<evidence type="ECO:0000313" key="2">
    <source>
        <dbReference type="EMBL" id="KZN97062.1"/>
    </source>
</evidence>
<dbReference type="EMBL" id="LWBR01000013">
    <property type="protein sequence ID" value="KZN97062.1"/>
    <property type="molecule type" value="Genomic_DNA"/>
</dbReference>
<evidence type="ECO:0000259" key="1">
    <source>
        <dbReference type="PROSITE" id="PS51725"/>
    </source>
</evidence>